<dbReference type="Pfam" id="PF00549">
    <property type="entry name" value="Ligase_CoA"/>
    <property type="match status" value="1"/>
</dbReference>
<reference evidence="5 6" key="1">
    <citation type="journal article" date="2015" name="Nature">
        <title>rRNA introns, odd ribosomes, and small enigmatic genomes across a large radiation of phyla.</title>
        <authorList>
            <person name="Brown C.T."/>
            <person name="Hug L.A."/>
            <person name="Thomas B.C."/>
            <person name="Sharon I."/>
            <person name="Castelle C.J."/>
            <person name="Singh A."/>
            <person name="Wilkins M.J."/>
            <person name="Williams K.H."/>
            <person name="Banfield J.F."/>
        </authorList>
    </citation>
    <scope>NUCLEOTIDE SEQUENCE [LARGE SCALE GENOMIC DNA]</scope>
</reference>
<keyword evidence="1" id="KW-0436">Ligase</keyword>
<dbReference type="GO" id="GO:0006099">
    <property type="term" value="P:tricarboxylic acid cycle"/>
    <property type="evidence" value="ECO:0007669"/>
    <property type="project" value="TreeGrafter"/>
</dbReference>
<dbReference type="InterPro" id="IPR036291">
    <property type="entry name" value="NAD(P)-bd_dom_sf"/>
</dbReference>
<protein>
    <submittedName>
        <fullName evidence="5">Succinyl-CoA synthetase alpha chain</fullName>
    </submittedName>
</protein>
<evidence type="ECO:0000256" key="2">
    <source>
        <dbReference type="ARBA" id="ARBA00022741"/>
    </source>
</evidence>
<dbReference type="AlphaFoldDB" id="A0A0G0SV99"/>
<name>A0A0G0SV99_9BACT</name>
<dbReference type="PIRSF" id="PIRSF001553">
    <property type="entry name" value="SucCS_alpha"/>
    <property type="match status" value="1"/>
</dbReference>
<dbReference type="PANTHER" id="PTHR11117:SF2">
    <property type="entry name" value="SUCCINATE--COA LIGASE [ADP_GDP-FORMING] SUBUNIT ALPHA, MITOCHONDRIAL"/>
    <property type="match status" value="1"/>
</dbReference>
<dbReference type="GO" id="GO:0004776">
    <property type="term" value="F:succinate-CoA ligase (GDP-forming) activity"/>
    <property type="evidence" value="ECO:0007669"/>
    <property type="project" value="TreeGrafter"/>
</dbReference>
<evidence type="ECO:0000259" key="4">
    <source>
        <dbReference type="SMART" id="SM00881"/>
    </source>
</evidence>
<evidence type="ECO:0000256" key="1">
    <source>
        <dbReference type="ARBA" id="ARBA00022598"/>
    </source>
</evidence>
<evidence type="ECO:0000313" key="6">
    <source>
        <dbReference type="Proteomes" id="UP000034793"/>
    </source>
</evidence>
<dbReference type="PANTHER" id="PTHR11117">
    <property type="entry name" value="SUCCINYL-COA LIGASE SUBUNIT ALPHA"/>
    <property type="match status" value="1"/>
</dbReference>
<dbReference type="SMART" id="SM00881">
    <property type="entry name" value="CoA_binding"/>
    <property type="match status" value="1"/>
</dbReference>
<dbReference type="InterPro" id="IPR005811">
    <property type="entry name" value="SUCC_ACL_C"/>
</dbReference>
<feature type="domain" description="CoA-binding" evidence="4">
    <location>
        <begin position="7"/>
        <end position="97"/>
    </location>
</feature>
<organism evidence="5 6">
    <name type="scientific">Candidatus Woesebacteria bacterium GW2011_GWA1_39_8</name>
    <dbReference type="NCBI Taxonomy" id="1618552"/>
    <lineage>
        <taxon>Bacteria</taxon>
        <taxon>Candidatus Woeseibacteriota</taxon>
    </lineage>
</organism>
<dbReference type="PATRIC" id="fig|1618552.3.peg.787"/>
<dbReference type="Gene3D" id="3.40.50.261">
    <property type="entry name" value="Succinyl-CoA synthetase domains"/>
    <property type="match status" value="1"/>
</dbReference>
<dbReference type="Pfam" id="PF02629">
    <property type="entry name" value="CoA_binding"/>
    <property type="match status" value="1"/>
</dbReference>
<gene>
    <name evidence="5" type="ORF">UT61_C0030G0005</name>
</gene>
<dbReference type="InterPro" id="IPR005810">
    <property type="entry name" value="CoA_lig_alpha"/>
</dbReference>
<dbReference type="InterPro" id="IPR016102">
    <property type="entry name" value="Succinyl-CoA_synth-like"/>
</dbReference>
<evidence type="ECO:0000256" key="3">
    <source>
        <dbReference type="PIRSR" id="PIRSR001553-1"/>
    </source>
</evidence>
<dbReference type="InterPro" id="IPR003781">
    <property type="entry name" value="CoA-bd"/>
</dbReference>
<dbReference type="Gene3D" id="3.40.50.720">
    <property type="entry name" value="NAD(P)-binding Rossmann-like Domain"/>
    <property type="match status" value="1"/>
</dbReference>
<proteinExistence type="predicted"/>
<dbReference type="SUPFAM" id="SSF52210">
    <property type="entry name" value="Succinyl-CoA synthetase domains"/>
    <property type="match status" value="1"/>
</dbReference>
<dbReference type="GO" id="GO:0009361">
    <property type="term" value="C:succinate-CoA ligase complex (ADP-forming)"/>
    <property type="evidence" value="ECO:0007669"/>
    <property type="project" value="TreeGrafter"/>
</dbReference>
<dbReference type="EMBL" id="LBXL01000030">
    <property type="protein sequence ID" value="KKR29522.1"/>
    <property type="molecule type" value="Genomic_DNA"/>
</dbReference>
<accession>A0A0G0SV99</accession>
<dbReference type="GO" id="GO:0005829">
    <property type="term" value="C:cytosol"/>
    <property type="evidence" value="ECO:0007669"/>
    <property type="project" value="TreeGrafter"/>
</dbReference>
<dbReference type="GO" id="GO:0004775">
    <property type="term" value="F:succinate-CoA ligase (ADP-forming) activity"/>
    <property type="evidence" value="ECO:0007669"/>
    <property type="project" value="TreeGrafter"/>
</dbReference>
<feature type="active site" description="Tele-phosphohistidine intermediate" evidence="3">
    <location>
        <position position="271"/>
    </location>
</feature>
<comment type="caution">
    <text evidence="5">The sequence shown here is derived from an EMBL/GenBank/DDBJ whole genome shotgun (WGS) entry which is preliminary data.</text>
</comment>
<evidence type="ECO:0000313" key="5">
    <source>
        <dbReference type="EMBL" id="KKR29522.1"/>
    </source>
</evidence>
<dbReference type="Proteomes" id="UP000034793">
    <property type="component" value="Unassembled WGS sequence"/>
</dbReference>
<dbReference type="GO" id="GO:0000166">
    <property type="term" value="F:nucleotide binding"/>
    <property type="evidence" value="ECO:0007669"/>
    <property type="project" value="UniProtKB-KW"/>
</dbReference>
<sequence length="311" mass="32320">MSSMSILVNKETRILIQGITGRSGVPVTSELLDYGVKVVSGVTPGKGGQEVDTVPVFNSVREAIEEVGPIDVSMVYVPPLMARDAAMEAIEALAASRGSASGQAEVPLVHIFVEKVPVFDVAQILARAKEKNVQVLGPASVGAISPGEGKIGSIGGANPDKVFSKGPVGVISKSGGMCSELAMLITESGFGQSTVVGIGGDLLVGITFGDLLKEFESDTSTKAVVAFGEVGGSAEVEVAKLIREGEFTKPFIIYLAGKFAEKLPKDTSLGHAGAIVGLEATMEEKTKILKDSGAIVAKHFEDIPRLIKQKI</sequence>
<dbReference type="SUPFAM" id="SSF51735">
    <property type="entry name" value="NAD(P)-binding Rossmann-fold domains"/>
    <property type="match status" value="1"/>
</dbReference>
<keyword evidence="2" id="KW-0547">Nucleotide-binding</keyword>